<keyword evidence="2" id="KW-1185">Reference proteome</keyword>
<dbReference type="Proteomes" id="UP000199592">
    <property type="component" value="Unassembled WGS sequence"/>
</dbReference>
<reference evidence="2" key="1">
    <citation type="submission" date="2016-10" db="EMBL/GenBank/DDBJ databases">
        <authorList>
            <person name="Varghese N."/>
            <person name="Submissions S."/>
        </authorList>
    </citation>
    <scope>NUCLEOTIDE SEQUENCE [LARGE SCALE GENOMIC DNA]</scope>
    <source>
        <strain evidence="2">DSM 25030</strain>
    </source>
</reference>
<accession>A0A1H2QQ81</accession>
<protein>
    <submittedName>
        <fullName evidence="1">Uncharacterized protein</fullName>
    </submittedName>
</protein>
<dbReference type="RefSeq" id="WP_090294169.1">
    <property type="nucleotide sequence ID" value="NZ_FNKI01000002.1"/>
</dbReference>
<sequence length="64" mass="7049">MKNQYCKVGAVTPITNISQPAIVLEVMYNNFLEKAANVSGVDSKLGEFFNRKAQSLKKTLESLA</sequence>
<organism evidence="1 2">
    <name type="scientific">Flagellimonas zhangzhouensis</name>
    <dbReference type="NCBI Taxonomy" id="1073328"/>
    <lineage>
        <taxon>Bacteria</taxon>
        <taxon>Pseudomonadati</taxon>
        <taxon>Bacteroidota</taxon>
        <taxon>Flavobacteriia</taxon>
        <taxon>Flavobacteriales</taxon>
        <taxon>Flavobacteriaceae</taxon>
        <taxon>Flagellimonas</taxon>
    </lineage>
</organism>
<dbReference type="OrthoDB" id="1453538at2"/>
<gene>
    <name evidence="1" type="ORF">SAMN04487892_0321</name>
</gene>
<dbReference type="AlphaFoldDB" id="A0A1H2QQ81"/>
<dbReference type="EMBL" id="FNMY01000001">
    <property type="protein sequence ID" value="SDW09291.1"/>
    <property type="molecule type" value="Genomic_DNA"/>
</dbReference>
<evidence type="ECO:0000313" key="1">
    <source>
        <dbReference type="EMBL" id="SDW09291.1"/>
    </source>
</evidence>
<evidence type="ECO:0000313" key="2">
    <source>
        <dbReference type="Proteomes" id="UP000199592"/>
    </source>
</evidence>
<proteinExistence type="predicted"/>
<name>A0A1H2QQ81_9FLAO</name>